<dbReference type="InterPro" id="IPR011102">
    <property type="entry name" value="Sig_transdc_His_kinase_HWE"/>
</dbReference>
<feature type="domain" description="GAF" evidence="8">
    <location>
        <begin position="30"/>
        <end position="180"/>
    </location>
</feature>
<dbReference type="InterPro" id="IPR013656">
    <property type="entry name" value="PAS_4"/>
</dbReference>
<evidence type="ECO:0000259" key="8">
    <source>
        <dbReference type="SMART" id="SM00065"/>
    </source>
</evidence>
<dbReference type="SUPFAM" id="SSF55781">
    <property type="entry name" value="GAF domain-like"/>
    <property type="match status" value="1"/>
</dbReference>
<dbReference type="Pfam" id="PF08448">
    <property type="entry name" value="PAS_4"/>
    <property type="match status" value="1"/>
</dbReference>
<keyword evidence="7" id="KW-0067">ATP-binding</keyword>
<dbReference type="PANTHER" id="PTHR41523:SF7">
    <property type="entry name" value="HISTIDINE KINASE"/>
    <property type="match status" value="1"/>
</dbReference>
<proteinExistence type="predicted"/>
<dbReference type="RefSeq" id="WP_202824618.1">
    <property type="nucleotide sequence ID" value="NZ_JAEUXJ010000002.1"/>
</dbReference>
<dbReference type="Pfam" id="PF07536">
    <property type="entry name" value="HWE_HK"/>
    <property type="match status" value="1"/>
</dbReference>
<dbReference type="SMART" id="SM00911">
    <property type="entry name" value="HWE_HK"/>
    <property type="match status" value="1"/>
</dbReference>
<evidence type="ECO:0000313" key="11">
    <source>
        <dbReference type="Proteomes" id="UP000606490"/>
    </source>
</evidence>
<evidence type="ECO:0000256" key="2">
    <source>
        <dbReference type="ARBA" id="ARBA00012438"/>
    </source>
</evidence>
<accession>A0ABS1V1B0</accession>
<dbReference type="Gene3D" id="3.30.565.10">
    <property type="entry name" value="Histidine kinase-like ATPase, C-terminal domain"/>
    <property type="match status" value="1"/>
</dbReference>
<name>A0ABS1V1B0_9PROT</name>
<evidence type="ECO:0000256" key="4">
    <source>
        <dbReference type="ARBA" id="ARBA00022679"/>
    </source>
</evidence>
<dbReference type="EMBL" id="JAEUXJ010000002">
    <property type="protein sequence ID" value="MBL6454881.1"/>
    <property type="molecule type" value="Genomic_DNA"/>
</dbReference>
<keyword evidence="4" id="KW-0808">Transferase</keyword>
<dbReference type="EC" id="2.7.13.3" evidence="2"/>
<reference evidence="10 11" key="1">
    <citation type="submission" date="2021-01" db="EMBL/GenBank/DDBJ databases">
        <title>Belnapia mucosa sp. nov. and Belnapia arida sp. nov., isolated from the Tabernas Desert (Almeria, Spain).</title>
        <authorList>
            <person name="Molina-Menor E."/>
            <person name="Vidal-Verdu A."/>
            <person name="Calonge A."/>
            <person name="Satari L."/>
            <person name="Pereto Magraner J."/>
            <person name="Porcar Miralles M."/>
        </authorList>
    </citation>
    <scope>NUCLEOTIDE SEQUENCE [LARGE SCALE GENOMIC DNA]</scope>
    <source>
        <strain evidence="10 11">T6</strain>
    </source>
</reference>
<keyword evidence="6" id="KW-0418">Kinase</keyword>
<feature type="domain" description="Signal transduction histidine kinase HWE region" evidence="9">
    <location>
        <begin position="347"/>
        <end position="429"/>
    </location>
</feature>
<dbReference type="Pfam" id="PF01590">
    <property type="entry name" value="GAF"/>
    <property type="match status" value="1"/>
</dbReference>
<dbReference type="Gene3D" id="3.30.450.20">
    <property type="entry name" value="PAS domain"/>
    <property type="match status" value="1"/>
</dbReference>
<evidence type="ECO:0000256" key="6">
    <source>
        <dbReference type="ARBA" id="ARBA00022777"/>
    </source>
</evidence>
<evidence type="ECO:0000256" key="1">
    <source>
        <dbReference type="ARBA" id="ARBA00000085"/>
    </source>
</evidence>
<evidence type="ECO:0000259" key="9">
    <source>
        <dbReference type="SMART" id="SM00911"/>
    </source>
</evidence>
<sequence length="548" mass="59136">MGGEDADHREALRQQRALARFGELALRSESLDEILNEACRLVGEALGTDLAKVVELRPDGETLLVRAGVGWKPGVVGEVRLSLSEGTSEAFALTQQVPVITPDLEAETRFRCPDFLREHGVHAFANVIILGATGRPPFGILQVDSKVRRDFGAADIAFLRSYANLLAAAVERLRVLGELRDSNRDLEQRVAERSLALEAEAAEREQAQAALRQLEAMKTVLSHLPIGAALVAPDGRVLVANPEFRRLLPRPMIPSVDSEVGSEWTAYYPDGQRVAPADYPAARALRGEALLNLDFLHTGAPEGARWRRVSGIPVLGPMGEVAAALVVIVDVDQEVRAAERQTLLTREVDHRAKNMLAVVHAALRLTRAEDTPSFIRAIEGRVAALARAQVLLAADRWSGADLHSLLRGELAPFLNRAGAGPQAALHGPRLSLPAPATQPLSMAIHELATNATKYGALSAPEGLVTVDWAVEGEQLRLRWTERGGPAAAAPPERRGFGSRVLNATIRTQLGGSLTMTWEATGLVCKIAFPLRGTAAEIEAEQDWEGKEG</sequence>
<dbReference type="Gene3D" id="3.30.450.40">
    <property type="match status" value="1"/>
</dbReference>
<dbReference type="InterPro" id="IPR035965">
    <property type="entry name" value="PAS-like_dom_sf"/>
</dbReference>
<protein>
    <recommendedName>
        <fullName evidence="2">histidine kinase</fullName>
        <ecNumber evidence="2">2.7.13.3</ecNumber>
    </recommendedName>
</protein>
<dbReference type="SUPFAM" id="SSF55785">
    <property type="entry name" value="PYP-like sensor domain (PAS domain)"/>
    <property type="match status" value="1"/>
</dbReference>
<keyword evidence="3" id="KW-0597">Phosphoprotein</keyword>
<dbReference type="InterPro" id="IPR003018">
    <property type="entry name" value="GAF"/>
</dbReference>
<evidence type="ECO:0000256" key="5">
    <source>
        <dbReference type="ARBA" id="ARBA00022741"/>
    </source>
</evidence>
<comment type="catalytic activity">
    <reaction evidence="1">
        <text>ATP + protein L-histidine = ADP + protein N-phospho-L-histidine.</text>
        <dbReference type="EC" id="2.7.13.3"/>
    </reaction>
</comment>
<dbReference type="PANTHER" id="PTHR41523">
    <property type="entry name" value="TWO-COMPONENT SYSTEM SENSOR PROTEIN"/>
    <property type="match status" value="1"/>
</dbReference>
<gene>
    <name evidence="10" type="ORF">JMJ55_06070</name>
</gene>
<evidence type="ECO:0000313" key="10">
    <source>
        <dbReference type="EMBL" id="MBL6454881.1"/>
    </source>
</evidence>
<keyword evidence="5" id="KW-0547">Nucleotide-binding</keyword>
<dbReference type="InterPro" id="IPR029016">
    <property type="entry name" value="GAF-like_dom_sf"/>
</dbReference>
<dbReference type="InterPro" id="IPR036890">
    <property type="entry name" value="HATPase_C_sf"/>
</dbReference>
<keyword evidence="11" id="KW-1185">Reference proteome</keyword>
<dbReference type="SUPFAM" id="SSF55874">
    <property type="entry name" value="ATPase domain of HSP90 chaperone/DNA topoisomerase II/histidine kinase"/>
    <property type="match status" value="1"/>
</dbReference>
<organism evidence="10 11">
    <name type="scientific">Belnapia mucosa</name>
    <dbReference type="NCBI Taxonomy" id="2804532"/>
    <lineage>
        <taxon>Bacteria</taxon>
        <taxon>Pseudomonadati</taxon>
        <taxon>Pseudomonadota</taxon>
        <taxon>Alphaproteobacteria</taxon>
        <taxon>Acetobacterales</taxon>
        <taxon>Roseomonadaceae</taxon>
        <taxon>Belnapia</taxon>
    </lineage>
</organism>
<evidence type="ECO:0000256" key="3">
    <source>
        <dbReference type="ARBA" id="ARBA00022553"/>
    </source>
</evidence>
<dbReference type="Proteomes" id="UP000606490">
    <property type="component" value="Unassembled WGS sequence"/>
</dbReference>
<dbReference type="SMART" id="SM00065">
    <property type="entry name" value="GAF"/>
    <property type="match status" value="1"/>
</dbReference>
<evidence type="ECO:0000256" key="7">
    <source>
        <dbReference type="ARBA" id="ARBA00022840"/>
    </source>
</evidence>
<comment type="caution">
    <text evidence="10">The sequence shown here is derived from an EMBL/GenBank/DDBJ whole genome shotgun (WGS) entry which is preliminary data.</text>
</comment>